<dbReference type="GO" id="GO:0140570">
    <property type="term" value="P:extraction of mislocalized protein from mitochondrial outer membrane"/>
    <property type="evidence" value="ECO:0007669"/>
    <property type="project" value="TreeGrafter"/>
</dbReference>
<dbReference type="InterPro" id="IPR003959">
    <property type="entry name" value="ATPase_AAA_core"/>
</dbReference>
<dbReference type="PROSITE" id="PS00674">
    <property type="entry name" value="AAA"/>
    <property type="match status" value="1"/>
</dbReference>
<dbReference type="EnsemblMetazoa" id="G2109.2">
    <property type="protein sequence ID" value="G2109.2:cds"/>
    <property type="gene ID" value="G2109"/>
</dbReference>
<keyword evidence="3" id="KW-1000">Mitochondrion outer membrane</keyword>
<protein>
    <recommendedName>
        <fullName evidence="7">AAA+ ATPase domain-containing protein</fullName>
    </recommendedName>
</protein>
<name>A0A8W8JUX1_MAGGI</name>
<dbReference type="EnsemblMetazoa" id="G2109.6">
    <property type="protein sequence ID" value="G2109.6:cds"/>
    <property type="gene ID" value="G2109"/>
</dbReference>
<dbReference type="InterPro" id="IPR027417">
    <property type="entry name" value="P-loop_NTPase"/>
</dbReference>
<keyword evidence="5" id="KW-0496">Mitochondrion</keyword>
<evidence type="ECO:0000313" key="9">
    <source>
        <dbReference type="Proteomes" id="UP000005408"/>
    </source>
</evidence>
<evidence type="ECO:0000256" key="5">
    <source>
        <dbReference type="ARBA" id="ARBA00023128"/>
    </source>
</evidence>
<comment type="subcellular location">
    <subcellularLocation>
        <location evidence="1">Mitochondrion outer membrane</location>
        <topology evidence="1">Single-pass membrane protein</topology>
    </subcellularLocation>
</comment>
<evidence type="ECO:0000313" key="8">
    <source>
        <dbReference type="EnsemblMetazoa" id="G2109.6:cds"/>
    </source>
</evidence>
<dbReference type="Gene3D" id="1.10.8.60">
    <property type="match status" value="1"/>
</dbReference>
<evidence type="ECO:0000256" key="3">
    <source>
        <dbReference type="ARBA" id="ARBA00022787"/>
    </source>
</evidence>
<dbReference type="OrthoDB" id="10254455at2759"/>
<dbReference type="AlphaFoldDB" id="A0A8W8JUX1"/>
<evidence type="ECO:0000256" key="4">
    <source>
        <dbReference type="ARBA" id="ARBA00022840"/>
    </source>
</evidence>
<dbReference type="GO" id="GO:0016887">
    <property type="term" value="F:ATP hydrolysis activity"/>
    <property type="evidence" value="ECO:0007669"/>
    <property type="project" value="InterPro"/>
</dbReference>
<dbReference type="SMART" id="SM00382">
    <property type="entry name" value="AAA"/>
    <property type="match status" value="1"/>
</dbReference>
<evidence type="ECO:0000256" key="2">
    <source>
        <dbReference type="ARBA" id="ARBA00022741"/>
    </source>
</evidence>
<dbReference type="FunFam" id="3.40.50.300:FF:000538">
    <property type="entry name" value="ATPase family AAA domain-containing protein 1"/>
    <property type="match status" value="1"/>
</dbReference>
<dbReference type="SUPFAM" id="SSF52540">
    <property type="entry name" value="P-loop containing nucleoside triphosphate hydrolases"/>
    <property type="match status" value="1"/>
</dbReference>
<evidence type="ECO:0000256" key="1">
    <source>
        <dbReference type="ARBA" id="ARBA00004572"/>
    </source>
</evidence>
<dbReference type="GO" id="GO:0005741">
    <property type="term" value="C:mitochondrial outer membrane"/>
    <property type="evidence" value="ECO:0007669"/>
    <property type="project" value="UniProtKB-SubCell"/>
</dbReference>
<keyword evidence="3" id="KW-0472">Membrane</keyword>
<organism evidence="8 9">
    <name type="scientific">Magallana gigas</name>
    <name type="common">Pacific oyster</name>
    <name type="synonym">Crassostrea gigas</name>
    <dbReference type="NCBI Taxonomy" id="29159"/>
    <lineage>
        <taxon>Eukaryota</taxon>
        <taxon>Metazoa</taxon>
        <taxon>Spiralia</taxon>
        <taxon>Lophotrochozoa</taxon>
        <taxon>Mollusca</taxon>
        <taxon>Bivalvia</taxon>
        <taxon>Autobranchia</taxon>
        <taxon>Pteriomorphia</taxon>
        <taxon>Ostreida</taxon>
        <taxon>Ostreoidea</taxon>
        <taxon>Ostreidae</taxon>
        <taxon>Magallana</taxon>
    </lineage>
</organism>
<dbReference type="Gene3D" id="3.40.50.300">
    <property type="entry name" value="P-loop containing nucleotide triphosphate hydrolases"/>
    <property type="match status" value="1"/>
</dbReference>
<dbReference type="OMA" id="CRNAAMR"/>
<dbReference type="InterPro" id="IPR003593">
    <property type="entry name" value="AAA+_ATPase"/>
</dbReference>
<dbReference type="PANTHER" id="PTHR45644:SF3">
    <property type="entry name" value="FI08533P-RELATED"/>
    <property type="match status" value="1"/>
</dbReference>
<dbReference type="InterPro" id="IPR051701">
    <property type="entry name" value="Mito_OM_Translocase_MSP1"/>
</dbReference>
<dbReference type="EnsemblMetazoa" id="G2109.1">
    <property type="protein sequence ID" value="G2109.1:cds"/>
    <property type="gene ID" value="G2109"/>
</dbReference>
<dbReference type="Pfam" id="PF00004">
    <property type="entry name" value="AAA"/>
    <property type="match status" value="1"/>
</dbReference>
<comment type="similarity">
    <text evidence="6">Belongs to the AAA ATPase family.</text>
</comment>
<keyword evidence="9" id="KW-1185">Reference proteome</keyword>
<dbReference type="Pfam" id="PF17862">
    <property type="entry name" value="AAA_lid_3"/>
    <property type="match status" value="1"/>
</dbReference>
<reference evidence="8" key="1">
    <citation type="submission" date="2022-08" db="UniProtKB">
        <authorList>
            <consortium name="EnsemblMetazoa"/>
        </authorList>
    </citation>
    <scope>IDENTIFICATION</scope>
    <source>
        <strain evidence="8">05x7-T-G4-1.051#20</strain>
    </source>
</reference>
<evidence type="ECO:0000259" key="7">
    <source>
        <dbReference type="SMART" id="SM00382"/>
    </source>
</evidence>
<proteinExistence type="inferred from homology"/>
<dbReference type="InterPro" id="IPR003960">
    <property type="entry name" value="ATPase_AAA_CS"/>
</dbReference>
<accession>A0A8W8JUX1</accession>
<sequence>MSVSGLWNQVYESVKAVTQPVKVEAVDVAQAPSKMTEFTSLLLRLALSAGLSLVLGKILLDMMDPTRKEKKSAEKRAKELMKRIGVSGVKLTDYELCFAADLIEPARLDVSWDDIGGMEDVIRSIKETVIFPFKRRDLFQNSYLLQPPKGLLLHGPPGCGKTMVAKAIAKDAGARFINFKVSSMVDKWYGESQKRAEAVFTLAIKLQPAIIFIDEIDSFLRSRSSQDHEATAMIKAQFMSMWDGIITDPNCRIMIVAATNRPSDIDPAILRRLPCQFIIKKPEKLQRINILNLVLGFEDTENLDYEKLGEQTAGMTGSDLKEVCRVASTNRIRELLQGKHSDDLYEMKIDKLRPVTMKDMEIAIDKVSNSKSELLTRFTGIQVD</sequence>
<keyword evidence="4 6" id="KW-0067">ATP-binding</keyword>
<feature type="domain" description="AAA+ ATPase" evidence="7">
    <location>
        <begin position="147"/>
        <end position="283"/>
    </location>
</feature>
<keyword evidence="2 6" id="KW-0547">Nucleotide-binding</keyword>
<dbReference type="InterPro" id="IPR041569">
    <property type="entry name" value="AAA_lid_3"/>
</dbReference>
<dbReference type="Proteomes" id="UP000005408">
    <property type="component" value="Unassembled WGS sequence"/>
</dbReference>
<dbReference type="EnsemblMetazoa" id="G2109.5">
    <property type="protein sequence ID" value="G2109.5:cds"/>
    <property type="gene ID" value="G2109"/>
</dbReference>
<dbReference type="GO" id="GO:0005524">
    <property type="term" value="F:ATP binding"/>
    <property type="evidence" value="ECO:0007669"/>
    <property type="project" value="UniProtKB-KW"/>
</dbReference>
<dbReference type="EnsemblMetazoa" id="G2109.4">
    <property type="protein sequence ID" value="G2109.4:cds"/>
    <property type="gene ID" value="G2109"/>
</dbReference>
<evidence type="ECO:0000256" key="6">
    <source>
        <dbReference type="RuleBase" id="RU003651"/>
    </source>
</evidence>
<dbReference type="PANTHER" id="PTHR45644">
    <property type="entry name" value="AAA ATPASE, PUTATIVE (AFU_ORTHOLOGUE AFUA_2G12920)-RELATED-RELATED"/>
    <property type="match status" value="1"/>
</dbReference>